<keyword evidence="5" id="KW-1185">Reference proteome</keyword>
<evidence type="ECO:0000256" key="2">
    <source>
        <dbReference type="SAM" id="Phobius"/>
    </source>
</evidence>
<reference evidence="5" key="1">
    <citation type="submission" date="2023-06" db="EMBL/GenBank/DDBJ databases">
        <title>Identification and characterization of horizontal gene transfer across gut microbiota members of farm animals based on homology search.</title>
        <authorList>
            <person name="Zeman M."/>
            <person name="Kubasova T."/>
            <person name="Jahodarova E."/>
            <person name="Nykrynova M."/>
            <person name="Rychlik I."/>
        </authorList>
    </citation>
    <scope>NUCLEOTIDE SEQUENCE [LARGE SCALE GENOMIC DNA]</scope>
    <source>
        <strain evidence="5">ET341</strain>
    </source>
</reference>
<evidence type="ECO:0000259" key="3">
    <source>
        <dbReference type="SMART" id="SM00646"/>
    </source>
</evidence>
<accession>A0ABT7UG55</accession>
<dbReference type="PANTHER" id="PTHR30404">
    <property type="entry name" value="N-ACETYLMURAMOYL-L-ALANINE AMIDASE"/>
    <property type="match status" value="1"/>
</dbReference>
<dbReference type="SUPFAM" id="SSF53187">
    <property type="entry name" value="Zn-dependent exopeptidases"/>
    <property type="match status" value="1"/>
</dbReference>
<dbReference type="EC" id="3.5.1.28" evidence="4"/>
<dbReference type="InterPro" id="IPR002508">
    <property type="entry name" value="MurNAc-LAA_cat"/>
</dbReference>
<sequence>MVRKKKRIRKDRVIIVCVLALVICFGIYKGTSWMIHTISSLLEPEVQQEVVQEKEEEKVKKYIATVVLDPGHGDWDPGANVNDVLEKDITLITAKAIGQALEEANIKAVYTRESDVSLSNNKIEDLKKRAATSAENNAHYFVSVHVNSFDESDEVSGFEIYKKNNESESLAQKIGKHMETLNYSKNRGIIDGGKSLQVLRDNTVPSVLIEMGYLNNKNDYSYLSDNEKLQKMGEAIANGIIDEVQTHLLKDSAQNNTNK</sequence>
<organism evidence="4 5">
    <name type="scientific">Massilimicrobiota timonensis</name>
    <dbReference type="NCBI Taxonomy" id="1776392"/>
    <lineage>
        <taxon>Bacteria</taxon>
        <taxon>Bacillati</taxon>
        <taxon>Bacillota</taxon>
        <taxon>Erysipelotrichia</taxon>
        <taxon>Erysipelotrichales</taxon>
        <taxon>Erysipelotrichaceae</taxon>
        <taxon>Massilimicrobiota</taxon>
    </lineage>
</organism>
<dbReference type="Proteomes" id="UP001529275">
    <property type="component" value="Unassembled WGS sequence"/>
</dbReference>
<protein>
    <submittedName>
        <fullName evidence="4">N-acetylmuramoyl-L-alanine amidase</fullName>
        <ecNumber evidence="4">3.5.1.28</ecNumber>
    </submittedName>
</protein>
<name>A0ABT7UG55_9FIRM</name>
<feature type="domain" description="MurNAc-LAA" evidence="3">
    <location>
        <begin position="130"/>
        <end position="241"/>
    </location>
</feature>
<keyword evidence="2" id="KW-0812">Transmembrane</keyword>
<proteinExistence type="predicted"/>
<feature type="transmembrane region" description="Helical" evidence="2">
    <location>
        <begin position="12"/>
        <end position="28"/>
    </location>
</feature>
<dbReference type="Pfam" id="PF01520">
    <property type="entry name" value="Amidase_3"/>
    <property type="match status" value="1"/>
</dbReference>
<gene>
    <name evidence="4" type="ORF">QUV98_02230</name>
</gene>
<keyword evidence="2" id="KW-0472">Membrane</keyword>
<dbReference type="RefSeq" id="WP_289527225.1">
    <property type="nucleotide sequence ID" value="NZ_JAUDCK010000004.1"/>
</dbReference>
<dbReference type="GO" id="GO:0008745">
    <property type="term" value="F:N-acetylmuramoyl-L-alanine amidase activity"/>
    <property type="evidence" value="ECO:0007669"/>
    <property type="project" value="UniProtKB-EC"/>
</dbReference>
<dbReference type="SMART" id="SM00646">
    <property type="entry name" value="Ami_3"/>
    <property type="match status" value="1"/>
</dbReference>
<keyword evidence="1 4" id="KW-0378">Hydrolase</keyword>
<comment type="caution">
    <text evidence="4">The sequence shown here is derived from an EMBL/GenBank/DDBJ whole genome shotgun (WGS) entry which is preliminary data.</text>
</comment>
<evidence type="ECO:0000256" key="1">
    <source>
        <dbReference type="ARBA" id="ARBA00022801"/>
    </source>
</evidence>
<evidence type="ECO:0000313" key="4">
    <source>
        <dbReference type="EMBL" id="MDM8195130.1"/>
    </source>
</evidence>
<dbReference type="PANTHER" id="PTHR30404:SF0">
    <property type="entry name" value="N-ACETYLMURAMOYL-L-ALANINE AMIDASE AMIC"/>
    <property type="match status" value="1"/>
</dbReference>
<dbReference type="CDD" id="cd02696">
    <property type="entry name" value="MurNAc-LAA"/>
    <property type="match status" value="1"/>
</dbReference>
<dbReference type="Gene3D" id="3.40.630.40">
    <property type="entry name" value="Zn-dependent exopeptidases"/>
    <property type="match status" value="1"/>
</dbReference>
<dbReference type="InterPro" id="IPR050695">
    <property type="entry name" value="N-acetylmuramoyl_amidase_3"/>
</dbReference>
<evidence type="ECO:0000313" key="5">
    <source>
        <dbReference type="Proteomes" id="UP001529275"/>
    </source>
</evidence>
<keyword evidence="2" id="KW-1133">Transmembrane helix</keyword>
<dbReference type="EMBL" id="JAUDCK010000004">
    <property type="protein sequence ID" value="MDM8195130.1"/>
    <property type="molecule type" value="Genomic_DNA"/>
</dbReference>
<reference evidence="4 5" key="2">
    <citation type="submission" date="2023-06" db="EMBL/GenBank/DDBJ databases">
        <authorList>
            <person name="Zeman M."/>
            <person name="Kubasova T."/>
            <person name="Jahodarova E."/>
            <person name="Nykrynova M."/>
            <person name="Rychlik I."/>
        </authorList>
    </citation>
    <scope>NUCLEOTIDE SEQUENCE [LARGE SCALE GENOMIC DNA]</scope>
    <source>
        <strain evidence="4 5">ET341</strain>
    </source>
</reference>